<comment type="similarity">
    <text evidence="1">Belongs to the UPF0312 family.</text>
</comment>
<protein>
    <submittedName>
        <fullName evidence="3">YceI family protein</fullName>
    </submittedName>
</protein>
<evidence type="ECO:0000259" key="2">
    <source>
        <dbReference type="SMART" id="SM00867"/>
    </source>
</evidence>
<evidence type="ECO:0000313" key="4">
    <source>
        <dbReference type="Proteomes" id="UP001204524"/>
    </source>
</evidence>
<dbReference type="InterPro" id="IPR036761">
    <property type="entry name" value="TTHA0802/YceI-like_sf"/>
</dbReference>
<dbReference type="Pfam" id="PF04264">
    <property type="entry name" value="YceI"/>
    <property type="match status" value="1"/>
</dbReference>
<proteinExistence type="inferred from homology"/>
<name>A0ABT1KTZ6_9ACTN</name>
<comment type="caution">
    <text evidence="3">The sequence shown here is derived from an EMBL/GenBank/DDBJ whole genome shotgun (WGS) entry which is preliminary data.</text>
</comment>
<feature type="domain" description="Lipid/polyisoprenoid-binding YceI-like" evidence="2">
    <location>
        <begin position="18"/>
        <end position="186"/>
    </location>
</feature>
<dbReference type="Gene3D" id="2.40.128.110">
    <property type="entry name" value="Lipid/polyisoprenoid-binding, YceI-like"/>
    <property type="match status" value="1"/>
</dbReference>
<dbReference type="PANTHER" id="PTHR34406">
    <property type="entry name" value="PROTEIN YCEI"/>
    <property type="match status" value="1"/>
</dbReference>
<keyword evidence="4" id="KW-1185">Reference proteome</keyword>
<dbReference type="RefSeq" id="WP_254179764.1">
    <property type="nucleotide sequence ID" value="NZ_JANARS010000001.1"/>
</dbReference>
<dbReference type="EMBL" id="JANARS010000001">
    <property type="protein sequence ID" value="MCP3420533.1"/>
    <property type="molecule type" value="Genomic_DNA"/>
</dbReference>
<evidence type="ECO:0000256" key="1">
    <source>
        <dbReference type="ARBA" id="ARBA00008812"/>
    </source>
</evidence>
<evidence type="ECO:0000313" key="3">
    <source>
        <dbReference type="EMBL" id="MCP3420533.1"/>
    </source>
</evidence>
<dbReference type="Proteomes" id="UP001204524">
    <property type="component" value="Unassembled WGS sequence"/>
</dbReference>
<dbReference type="SMART" id="SM00867">
    <property type="entry name" value="YceI"/>
    <property type="match status" value="1"/>
</dbReference>
<gene>
    <name evidence="3" type="ORF">NCI01_01865</name>
</gene>
<reference evidence="3 4" key="1">
    <citation type="submission" date="2022-06" db="EMBL/GenBank/DDBJ databases">
        <authorList>
            <person name="So Y."/>
        </authorList>
    </citation>
    <scope>NUCLEOTIDE SEQUENCE [LARGE SCALE GENOMIC DNA]</scope>
    <source>
        <strain evidence="3 4">STR3</strain>
    </source>
</reference>
<dbReference type="PANTHER" id="PTHR34406:SF1">
    <property type="entry name" value="PROTEIN YCEI"/>
    <property type="match status" value="1"/>
</dbReference>
<dbReference type="InterPro" id="IPR007372">
    <property type="entry name" value="Lipid/polyisoprenoid-bd_YceI"/>
</dbReference>
<accession>A0ABT1KTZ6</accession>
<sequence>MSSTFDTPTTAIDDTTGDYTLDVSHSRLGFVARHAMVTKVRGQFGAFEGTAHIDEKDPSASKVDLSIQVASVDTGSADRDGHLKSGDFFDVETYPTMTFSSTDVKRDGSDWTITGDLTIKDVTKPVTIEFEQTGSARDPFGNLRVGFEGETTINRKDWGLTWNAALETGGVLVSDKIKLEFDVSAIRNA</sequence>
<dbReference type="SUPFAM" id="SSF101874">
    <property type="entry name" value="YceI-like"/>
    <property type="match status" value="1"/>
</dbReference>
<organism evidence="3 4">
    <name type="scientific">Nocardioides pinisoli</name>
    <dbReference type="NCBI Taxonomy" id="2950279"/>
    <lineage>
        <taxon>Bacteria</taxon>
        <taxon>Bacillati</taxon>
        <taxon>Actinomycetota</taxon>
        <taxon>Actinomycetes</taxon>
        <taxon>Propionibacteriales</taxon>
        <taxon>Nocardioidaceae</taxon>
        <taxon>Nocardioides</taxon>
    </lineage>
</organism>